<dbReference type="AlphaFoldDB" id="A0AA97P8U8"/>
<name>A0AA97P8U8_PYRO3</name>
<reference evidence="1" key="1">
    <citation type="journal article" date="2012" name="PLoS Genet.">
        <title>Comparative analysis of the genomes of two field isolates of the rice blast fungus Magnaporthe oryzae.</title>
        <authorList>
            <person name="Xue M."/>
            <person name="Yang J."/>
            <person name="Li Z."/>
            <person name="Hu S."/>
            <person name="Yao N."/>
            <person name="Dean R.A."/>
            <person name="Zhao W."/>
            <person name="Shen M."/>
            <person name="Zhang H."/>
            <person name="Li C."/>
            <person name="Liu L."/>
            <person name="Cao L."/>
            <person name="Xu X."/>
            <person name="Xing Y."/>
            <person name="Hsiang T."/>
            <person name="Zhang Z."/>
            <person name="Xu J.R."/>
            <person name="Peng Y.L."/>
        </authorList>
    </citation>
    <scope>NUCLEOTIDE SEQUENCE</scope>
    <source>
        <strain evidence="1">Y34</strain>
    </source>
</reference>
<dbReference type="Proteomes" id="UP000011086">
    <property type="component" value="Unassembled WGS sequence"/>
</dbReference>
<organism evidence="1">
    <name type="scientific">Pyricularia oryzae (strain Y34)</name>
    <name type="common">Rice blast fungus</name>
    <name type="synonym">Magnaporthe oryzae</name>
    <dbReference type="NCBI Taxonomy" id="1143189"/>
    <lineage>
        <taxon>Eukaryota</taxon>
        <taxon>Fungi</taxon>
        <taxon>Dikarya</taxon>
        <taxon>Ascomycota</taxon>
        <taxon>Pezizomycotina</taxon>
        <taxon>Sordariomycetes</taxon>
        <taxon>Sordariomycetidae</taxon>
        <taxon>Magnaporthales</taxon>
        <taxon>Pyriculariaceae</taxon>
        <taxon>Pyricularia</taxon>
    </lineage>
</organism>
<proteinExistence type="predicted"/>
<feature type="non-terminal residue" evidence="1">
    <location>
        <position position="1"/>
    </location>
</feature>
<accession>A0AA97P8U8</accession>
<sequence>PEIIPLDKFAKKTINIYYKLK</sequence>
<evidence type="ECO:0000313" key="1">
    <source>
        <dbReference type="EMBL" id="ELQ43782.1"/>
    </source>
</evidence>
<dbReference type="EMBL" id="JH793555">
    <property type="protein sequence ID" value="ELQ43782.1"/>
    <property type="molecule type" value="Genomic_DNA"/>
</dbReference>
<gene>
    <name evidence="1" type="ORF">OOU_Y34scaffold00129g1</name>
</gene>
<protein>
    <submittedName>
        <fullName evidence="1">Uncharacterized protein</fullName>
    </submittedName>
</protein>